<feature type="compositionally biased region" description="Polar residues" evidence="1">
    <location>
        <begin position="831"/>
        <end position="848"/>
    </location>
</feature>
<feature type="compositionally biased region" description="Low complexity" evidence="1">
    <location>
        <begin position="315"/>
        <end position="360"/>
    </location>
</feature>
<dbReference type="GO" id="GO:0003779">
    <property type="term" value="F:actin binding"/>
    <property type="evidence" value="ECO:0007669"/>
    <property type="project" value="TreeGrafter"/>
</dbReference>
<accession>A0A164R6N7</accession>
<feature type="region of interest" description="Disordered" evidence="1">
    <location>
        <begin position="558"/>
        <end position="922"/>
    </location>
</feature>
<feature type="compositionally biased region" description="Basic and acidic residues" evidence="1">
    <location>
        <begin position="817"/>
        <end position="827"/>
    </location>
</feature>
<feature type="compositionally biased region" description="Basic and acidic residues" evidence="1">
    <location>
        <begin position="449"/>
        <end position="459"/>
    </location>
</feature>
<feature type="compositionally biased region" description="Polar residues" evidence="1">
    <location>
        <begin position="465"/>
        <end position="493"/>
    </location>
</feature>
<sequence>MATLAAPNWKPSPAPVESSSSHPPIDVSVPRQIQMSSQTPTQHQSLSSRQHSASSNNSQQAPQPQVDVGYHHPPYPHSQQSLPGAGIHPQWSPSPQPGPFYPNFPSYFTPHQQSPLPHHGYYDAAQQQQQQQFAQWAYQQMMFNSQQQQSQPQPHHPQMVSPDFNQRTRTTSNGSSHPPPHPQEYFPQQQQQQQSQSYAPRGTPSTQQHQGFHPYRRNTAPRQPTSNPSSDSRAFPSVGSFQPPYARTDAAGSSSSVNSASGSSRSSHQPHTPSPQSSNYPQNGHRTVTNTSRPSDRPPPQAQQSSYTPGHSRSDSSSTATATASRPSGSHTRVSSTSSNGSARNVAASATSSSSPAAQALQGINTQSAPQRRPAKPSPLSQGSTMSTADRRMSRDDSDISLVTSPASALPPHLTSSRSSNGLKGRLKRALSLSTNRELEGSSGSNSAPEREKAAEKAHRVPSATGKTGPTHTPKSSGSGESTSPPHTPTSDAVTPPPASKPTSVRGKAKSLFNAKFNASTDNISLSSTVSSASVMIRKLGNMGKLARRNSLMGITSLFKDKKSKDGSDANETGGGKKSSTKKSERSEPSVTLATAELERGSFGDDLKGLSPAAKLARQHTLRSNAADAARARAAQQAADREREAREQREKEEQVEGALPLTWDRNTAKRGGPETPRRLQRPPVVTHEGVRVLVEDDDDDFAAQHRRQDSRDHDSGSDSASDEVHAEWNARPVVQSFDPHSRVQDDIDEEDEDDIDGDEDVTIKFSRVALDNDEPEDQHNEGDEWDQVDESSAWAVGIRRSIERTRRPSKGILKTPPDSKYDQDKFLDNSFGPNSARVRSNSYTTTPGELSAPGPLARIPSPDPDHIDGLHKSSEHAAASSSSASFIPPFSFEPEHTHVQVETPDRQPSPNPPDRSIFAHPNLNSSAPALTLFNSSVTAAPPLTHRSATTPAKRLAFAQNLSIYDTFPPSVYDRRSEPATCNRLTPALAQRIKEELNSYKMEEMEVHAASRIQ</sequence>
<feature type="compositionally biased region" description="Low complexity" evidence="1">
    <location>
        <begin position="876"/>
        <end position="892"/>
    </location>
</feature>
<feature type="compositionally biased region" description="Polar residues" evidence="1">
    <location>
        <begin position="31"/>
        <end position="41"/>
    </location>
</feature>
<keyword evidence="3" id="KW-1185">Reference proteome</keyword>
<feature type="compositionally biased region" description="Polar residues" evidence="1">
    <location>
        <begin position="302"/>
        <end position="311"/>
    </location>
</feature>
<dbReference type="GO" id="GO:0030036">
    <property type="term" value="P:actin cytoskeleton organization"/>
    <property type="evidence" value="ECO:0007669"/>
    <property type="project" value="TreeGrafter"/>
</dbReference>
<evidence type="ECO:0000313" key="3">
    <source>
        <dbReference type="Proteomes" id="UP000076722"/>
    </source>
</evidence>
<feature type="compositionally biased region" description="Polar residues" evidence="1">
    <location>
        <begin position="432"/>
        <end position="448"/>
    </location>
</feature>
<feature type="compositionally biased region" description="Polar residues" evidence="1">
    <location>
        <begin position="379"/>
        <end position="388"/>
    </location>
</feature>
<feature type="compositionally biased region" description="Low complexity" evidence="1">
    <location>
        <begin position="124"/>
        <end position="159"/>
    </location>
</feature>
<feature type="compositionally biased region" description="Pro residues" evidence="1">
    <location>
        <begin position="92"/>
        <end position="102"/>
    </location>
</feature>
<feature type="compositionally biased region" description="Basic and acidic residues" evidence="1">
    <location>
        <begin position="639"/>
        <end position="654"/>
    </location>
</feature>
<feature type="compositionally biased region" description="Low complexity" evidence="1">
    <location>
        <begin position="626"/>
        <end position="638"/>
    </location>
</feature>
<gene>
    <name evidence="2" type="ORF">SISNIDRAFT_488508</name>
</gene>
<proteinExistence type="predicted"/>
<feature type="compositionally biased region" description="Polar residues" evidence="1">
    <location>
        <begin position="163"/>
        <end position="176"/>
    </location>
</feature>
<feature type="compositionally biased region" description="Polar residues" evidence="1">
    <location>
        <begin position="279"/>
        <end position="293"/>
    </location>
</feature>
<name>A0A164R6N7_9AGAM</name>
<feature type="compositionally biased region" description="Low complexity" evidence="1">
    <location>
        <begin position="188"/>
        <end position="197"/>
    </location>
</feature>
<dbReference type="OrthoDB" id="5563016at2759"/>
<feature type="compositionally biased region" description="Low complexity" evidence="1">
    <location>
        <begin position="42"/>
        <end position="65"/>
    </location>
</feature>
<feature type="compositionally biased region" description="Basic and acidic residues" evidence="1">
    <location>
        <begin position="559"/>
        <end position="568"/>
    </location>
</feature>
<feature type="compositionally biased region" description="Basic and acidic residues" evidence="1">
    <location>
        <begin position="863"/>
        <end position="875"/>
    </location>
</feature>
<feature type="compositionally biased region" description="Basic and acidic residues" evidence="1">
    <location>
        <begin position="893"/>
        <end position="905"/>
    </location>
</feature>
<feature type="compositionally biased region" description="Low complexity" evidence="1">
    <location>
        <begin position="253"/>
        <end position="278"/>
    </location>
</feature>
<dbReference type="PANTHER" id="PTHR12751">
    <property type="entry name" value="PHOSPHATASE AND ACTIN REGULATOR PHACTR"/>
    <property type="match status" value="1"/>
</dbReference>
<dbReference type="PANTHER" id="PTHR12751:SF18">
    <property type="entry name" value="PHOSPHATASE AND ACTIN REGULATOR 1"/>
    <property type="match status" value="1"/>
</dbReference>
<feature type="compositionally biased region" description="Basic and acidic residues" evidence="1">
    <location>
        <begin position="389"/>
        <end position="398"/>
    </location>
</feature>
<reference evidence="2 3" key="1">
    <citation type="journal article" date="2016" name="Mol. Biol. Evol.">
        <title>Comparative Genomics of Early-Diverging Mushroom-Forming Fungi Provides Insights into the Origins of Lignocellulose Decay Capabilities.</title>
        <authorList>
            <person name="Nagy L.G."/>
            <person name="Riley R."/>
            <person name="Tritt A."/>
            <person name="Adam C."/>
            <person name="Daum C."/>
            <person name="Floudas D."/>
            <person name="Sun H."/>
            <person name="Yadav J.S."/>
            <person name="Pangilinan J."/>
            <person name="Larsson K.H."/>
            <person name="Matsuura K."/>
            <person name="Barry K."/>
            <person name="Labutti K."/>
            <person name="Kuo R."/>
            <person name="Ohm R.A."/>
            <person name="Bhattacharya S.S."/>
            <person name="Shirouzu T."/>
            <person name="Yoshinaga Y."/>
            <person name="Martin F.M."/>
            <person name="Grigoriev I.V."/>
            <person name="Hibbett D.S."/>
        </authorList>
    </citation>
    <scope>NUCLEOTIDE SEQUENCE [LARGE SCALE GENOMIC DNA]</scope>
    <source>
        <strain evidence="2 3">HHB9708</strain>
    </source>
</reference>
<dbReference type="EMBL" id="KV419422">
    <property type="protein sequence ID" value="KZS90298.1"/>
    <property type="molecule type" value="Genomic_DNA"/>
</dbReference>
<feature type="compositionally biased region" description="Polar residues" evidence="1">
    <location>
        <begin position="220"/>
        <end position="232"/>
    </location>
</feature>
<dbReference type="AlphaFoldDB" id="A0A164R6N7"/>
<dbReference type="STRING" id="1314777.A0A164R6N7"/>
<evidence type="ECO:0000313" key="2">
    <source>
        <dbReference type="EMBL" id="KZS90298.1"/>
    </source>
</evidence>
<feature type="compositionally biased region" description="Basic and acidic residues" evidence="1">
    <location>
        <begin position="702"/>
        <end position="728"/>
    </location>
</feature>
<evidence type="ECO:0000256" key="1">
    <source>
        <dbReference type="SAM" id="MobiDB-lite"/>
    </source>
</evidence>
<feature type="compositionally biased region" description="Acidic residues" evidence="1">
    <location>
        <begin position="746"/>
        <end position="760"/>
    </location>
</feature>
<protein>
    <submittedName>
        <fullName evidence="2">Uncharacterized protein</fullName>
    </submittedName>
</protein>
<feature type="compositionally biased region" description="Basic and acidic residues" evidence="1">
    <location>
        <begin position="597"/>
        <end position="608"/>
    </location>
</feature>
<dbReference type="Proteomes" id="UP000076722">
    <property type="component" value="Unassembled WGS sequence"/>
</dbReference>
<organism evidence="2 3">
    <name type="scientific">Sistotremastrum niveocremeum HHB9708</name>
    <dbReference type="NCBI Taxonomy" id="1314777"/>
    <lineage>
        <taxon>Eukaryota</taxon>
        <taxon>Fungi</taxon>
        <taxon>Dikarya</taxon>
        <taxon>Basidiomycota</taxon>
        <taxon>Agaricomycotina</taxon>
        <taxon>Agaricomycetes</taxon>
        <taxon>Sistotremastrales</taxon>
        <taxon>Sistotremastraceae</taxon>
        <taxon>Sertulicium</taxon>
        <taxon>Sertulicium niveocremeum</taxon>
    </lineage>
</organism>
<feature type="region of interest" description="Disordered" evidence="1">
    <location>
        <begin position="1"/>
        <end position="507"/>
    </location>
</feature>